<protein>
    <submittedName>
        <fullName evidence="2">Uncharacterized protein</fullName>
    </submittedName>
</protein>
<feature type="chain" id="PRO_5045159138" evidence="1">
    <location>
        <begin position="19"/>
        <end position="127"/>
    </location>
</feature>
<dbReference type="Proteomes" id="UP001500433">
    <property type="component" value="Unassembled WGS sequence"/>
</dbReference>
<evidence type="ECO:0000256" key="1">
    <source>
        <dbReference type="SAM" id="SignalP"/>
    </source>
</evidence>
<accession>A0ABP9FAC9</accession>
<reference evidence="3" key="1">
    <citation type="journal article" date="2019" name="Int. J. Syst. Evol. Microbiol.">
        <title>The Global Catalogue of Microorganisms (GCM) 10K type strain sequencing project: providing services to taxonomists for standard genome sequencing and annotation.</title>
        <authorList>
            <consortium name="The Broad Institute Genomics Platform"/>
            <consortium name="The Broad Institute Genome Sequencing Center for Infectious Disease"/>
            <person name="Wu L."/>
            <person name="Ma J."/>
        </authorList>
    </citation>
    <scope>NUCLEOTIDE SEQUENCE [LARGE SCALE GENOMIC DNA]</scope>
    <source>
        <strain evidence="3">JCM 18274</strain>
    </source>
</reference>
<name>A0ABP9FAC9_9FLAO</name>
<organism evidence="2 3">
    <name type="scientific">Flaviramulus aquimarinus</name>
    <dbReference type="NCBI Taxonomy" id="1170456"/>
    <lineage>
        <taxon>Bacteria</taxon>
        <taxon>Pseudomonadati</taxon>
        <taxon>Bacteroidota</taxon>
        <taxon>Flavobacteriia</taxon>
        <taxon>Flavobacteriales</taxon>
        <taxon>Flavobacteriaceae</taxon>
        <taxon>Flaviramulus</taxon>
    </lineage>
</organism>
<evidence type="ECO:0000313" key="2">
    <source>
        <dbReference type="EMBL" id="GAA4896341.1"/>
    </source>
</evidence>
<dbReference type="EMBL" id="BAABJH010000005">
    <property type="protein sequence ID" value="GAA4896341.1"/>
    <property type="molecule type" value="Genomic_DNA"/>
</dbReference>
<keyword evidence="3" id="KW-1185">Reference proteome</keyword>
<sequence length="127" mass="15032">MRKLVLILFSILALSSYCQDKNCSEFKTGEFEYSNSNYSEWKINRTDSIQIEISTKNQIEIQSSIEWKSDCEFILTCRKVSNPNFEHLIGKIFKYKIIKTFDDRYICISKGNDIQPKHLELEMIKMN</sequence>
<feature type="signal peptide" evidence="1">
    <location>
        <begin position="1"/>
        <end position="18"/>
    </location>
</feature>
<gene>
    <name evidence="2" type="ORF">GCM10023311_21310</name>
</gene>
<evidence type="ECO:0000313" key="3">
    <source>
        <dbReference type="Proteomes" id="UP001500433"/>
    </source>
</evidence>
<keyword evidence="1" id="KW-0732">Signal</keyword>
<dbReference type="RefSeq" id="WP_345274139.1">
    <property type="nucleotide sequence ID" value="NZ_BAABJH010000005.1"/>
</dbReference>
<comment type="caution">
    <text evidence="2">The sequence shown here is derived from an EMBL/GenBank/DDBJ whole genome shotgun (WGS) entry which is preliminary data.</text>
</comment>
<proteinExistence type="predicted"/>